<dbReference type="Gene3D" id="3.30.70.1440">
    <property type="entry name" value="Multidrug efflux transporter AcrB pore domain"/>
    <property type="match status" value="1"/>
</dbReference>
<proteinExistence type="predicted"/>
<feature type="transmembrane region" description="Helical" evidence="1">
    <location>
        <begin position="1001"/>
        <end position="1031"/>
    </location>
</feature>
<dbReference type="Gene3D" id="3.30.70.1320">
    <property type="entry name" value="Multidrug efflux transporter AcrB pore domain like"/>
    <property type="match status" value="1"/>
</dbReference>
<accession>A0A0S6W4F2</accession>
<name>A0A0S6W4F2_9BACT</name>
<feature type="transmembrane region" description="Helical" evidence="1">
    <location>
        <begin position="960"/>
        <end position="981"/>
    </location>
</feature>
<dbReference type="AlphaFoldDB" id="A0A0S6W4F2"/>
<feature type="transmembrane region" description="Helical" evidence="1">
    <location>
        <begin position="464"/>
        <end position="487"/>
    </location>
</feature>
<keyword evidence="3" id="KW-1185">Reference proteome</keyword>
<dbReference type="STRING" id="1499966.U14_04643"/>
<dbReference type="HOGENOM" id="CLU_002755_1_2_0"/>
<keyword evidence="1" id="KW-1133">Transmembrane helix</keyword>
<dbReference type="PRINTS" id="PR00702">
    <property type="entry name" value="ACRIFLAVINRP"/>
</dbReference>
<feature type="transmembrane region" description="Helical" evidence="1">
    <location>
        <begin position="335"/>
        <end position="352"/>
    </location>
</feature>
<feature type="transmembrane region" description="Helical" evidence="1">
    <location>
        <begin position="357"/>
        <end position="376"/>
    </location>
</feature>
<dbReference type="Gene3D" id="3.30.70.1430">
    <property type="entry name" value="Multidrug efflux transporter AcrB pore domain"/>
    <property type="match status" value="2"/>
</dbReference>
<feature type="transmembrane region" description="Helical" evidence="1">
    <location>
        <begin position="520"/>
        <end position="541"/>
    </location>
</feature>
<dbReference type="InterPro" id="IPR001036">
    <property type="entry name" value="Acrflvin-R"/>
</dbReference>
<dbReference type="Gene3D" id="3.30.2090.10">
    <property type="entry name" value="Multidrug efflux transporter AcrB TolC docking domain, DN and DC subdomains"/>
    <property type="match status" value="2"/>
</dbReference>
<sequence>MVISNFAITHKTTIIILMFFIIITGGMAYMTLPRESAPDITFPYIIVTSNYEGTSPSDMESLVTRPLERKLKTLTDVKQMTSTTMEGLSQIFMEFEPDVDVDTALQKVRDKVDQANGDLPSDMNEPNIMEISSSDWPIMFVVISGEVGLVELKKIAEDIKEDVEGVPGVLEAEIVGGREREIRVEYDQDRLTAYGLVISQVVQTVRNNNQNMPGGNMDIGEARYVLKSPAEFKSPAEIENLVVTIRDGKAIYLTDVATIRDTFKDRDSFSRLDGVESVSIRVTKRAGEHILRIADDIKKIVAKYQDTLPDQVNVTVTSDSSKDVHIMVADLENNIVTGLLLVLIVIFVSLGFRNALLVASAIPFSMLLTFFTLQLLGITLNFVVLFSLILALGMLVDNAIVIVENVYRHHTAERKPLMRAAMEGTSEVAWPVISSTLTTVVAFFPMIFWPGIMGEFMGYLPKTVIIALLASLFVALVINPTLCAIFIRPSKREERIAEREEHGQYGFIIRLYQRLLRFSLNYRLLVLVIFFVMLILLGYAFSQSGLGVEMFPDNEPPRIIAKLTAPEGTNIYQTNNFALQAEAIIQKYGNIQHVTTTVGNDGQNKAEINIDMVDRELRKGAGMPGTDDGKIYFRNSNETMEAIRKELLASLVGVEVNVDKEENGPPVGAPVNVEIHGEDFETMSKIADELKARIKDVPGVVDLTDDYEPGLPEIQVNIDKERAALLGLDAYTIGYVIKGSVNGLEIGKYREGKDEFDIIVRLPEEQRKNIQNILRLRIPDQTGQPIPLSSVATIVTTSGLSAIRHIEEQRVISVSSNVAKGFNSQQVLADVQNIAKAMQLPSGYSFAYTGENEEMQKSQAFMTKAFLIAVLLISMVLVAQFNSILATFIIMTSVLLSWTGVFLGLILTKTPFGVIMTGMGVISLAGVVVNNAIVLIDYINVLRRDHGKNCREATILAGCVRFRPVMLTAVTTELGLIPMAIGVSLDIYKKGIVIGSDMSQWWGPMAIAVIFGLGVATLLTLFVVPCLYSLFYERKRDRQEYEASLLQPVRFPVVAQETLPQNPISA</sequence>
<evidence type="ECO:0000313" key="3">
    <source>
        <dbReference type="Proteomes" id="UP000030700"/>
    </source>
</evidence>
<protein>
    <submittedName>
        <fullName evidence="2">Acriflavin resistance protein</fullName>
    </submittedName>
</protein>
<feature type="transmembrane region" description="Helical" evidence="1">
    <location>
        <begin position="861"/>
        <end position="878"/>
    </location>
</feature>
<feature type="transmembrane region" description="Helical" evidence="1">
    <location>
        <begin position="12"/>
        <end position="32"/>
    </location>
</feature>
<gene>
    <name evidence="2" type="ORF">U14_04643</name>
</gene>
<feature type="transmembrane region" description="Helical" evidence="1">
    <location>
        <begin position="885"/>
        <end position="907"/>
    </location>
</feature>
<feature type="transmembrane region" description="Helical" evidence="1">
    <location>
        <begin position="913"/>
        <end position="939"/>
    </location>
</feature>
<feature type="transmembrane region" description="Helical" evidence="1">
    <location>
        <begin position="428"/>
        <end position="452"/>
    </location>
</feature>
<organism evidence="2">
    <name type="scientific">Candidatus Moduliflexus flocculans</name>
    <dbReference type="NCBI Taxonomy" id="1499966"/>
    <lineage>
        <taxon>Bacteria</taxon>
        <taxon>Candidatus Moduliflexota</taxon>
        <taxon>Candidatus Moduliflexia</taxon>
        <taxon>Candidatus Moduliflexales</taxon>
        <taxon>Candidatus Moduliflexaceae</taxon>
    </lineage>
</organism>
<reference evidence="2" key="1">
    <citation type="journal article" date="2015" name="PeerJ">
        <title>First genomic representation of candidate bacterial phylum KSB3 points to enhanced environmental sensing as a trigger of wastewater bulking.</title>
        <authorList>
            <person name="Sekiguchi Y."/>
            <person name="Ohashi A."/>
            <person name="Parks D.H."/>
            <person name="Yamauchi T."/>
            <person name="Tyson G.W."/>
            <person name="Hugenholtz P."/>
        </authorList>
    </citation>
    <scope>NUCLEOTIDE SEQUENCE [LARGE SCALE GENOMIC DNA]</scope>
</reference>
<evidence type="ECO:0000313" key="2">
    <source>
        <dbReference type="EMBL" id="GAK53378.1"/>
    </source>
</evidence>
<keyword evidence="1" id="KW-0812">Transmembrane</keyword>
<dbReference type="SUPFAM" id="SSF82866">
    <property type="entry name" value="Multidrug efflux transporter AcrB transmembrane domain"/>
    <property type="match status" value="2"/>
</dbReference>
<dbReference type="GO" id="GO:0042910">
    <property type="term" value="F:xenobiotic transmembrane transporter activity"/>
    <property type="evidence" value="ECO:0007669"/>
    <property type="project" value="TreeGrafter"/>
</dbReference>
<dbReference type="Pfam" id="PF00873">
    <property type="entry name" value="ACR_tran"/>
    <property type="match status" value="1"/>
</dbReference>
<dbReference type="InterPro" id="IPR027463">
    <property type="entry name" value="AcrB_DN_DC_subdom"/>
</dbReference>
<dbReference type="Gene3D" id="1.20.1640.10">
    <property type="entry name" value="Multidrug efflux transporter AcrB transmembrane domain"/>
    <property type="match status" value="2"/>
</dbReference>
<dbReference type="PANTHER" id="PTHR32063">
    <property type="match status" value="1"/>
</dbReference>
<dbReference type="SUPFAM" id="SSF82714">
    <property type="entry name" value="Multidrug efflux transporter AcrB TolC docking domain, DN and DC subdomains"/>
    <property type="match status" value="2"/>
</dbReference>
<keyword evidence="1" id="KW-0472">Membrane</keyword>
<dbReference type="EMBL" id="DF820459">
    <property type="protein sequence ID" value="GAK53378.1"/>
    <property type="molecule type" value="Genomic_DNA"/>
</dbReference>
<dbReference type="SUPFAM" id="SSF82693">
    <property type="entry name" value="Multidrug efflux transporter AcrB pore domain, PN1, PN2, PC1 and PC2 subdomains"/>
    <property type="match status" value="3"/>
</dbReference>
<feature type="transmembrane region" description="Helical" evidence="1">
    <location>
        <begin position="382"/>
        <end position="407"/>
    </location>
</feature>
<dbReference type="GO" id="GO:0005886">
    <property type="term" value="C:plasma membrane"/>
    <property type="evidence" value="ECO:0007669"/>
    <property type="project" value="TreeGrafter"/>
</dbReference>
<dbReference type="Proteomes" id="UP000030700">
    <property type="component" value="Unassembled WGS sequence"/>
</dbReference>
<dbReference type="PANTHER" id="PTHR32063:SF33">
    <property type="entry name" value="RND SUPERFAMILY EFFLUX PUMP PERMEASE COMPONENT"/>
    <property type="match status" value="1"/>
</dbReference>
<evidence type="ECO:0000256" key="1">
    <source>
        <dbReference type="SAM" id="Phobius"/>
    </source>
</evidence>